<protein>
    <submittedName>
        <fullName evidence="1">Site-specific DNA-adenine methylase</fullName>
    </submittedName>
</protein>
<keyword evidence="2" id="KW-1185">Reference proteome</keyword>
<dbReference type="Proteomes" id="UP000717634">
    <property type="component" value="Unassembled WGS sequence"/>
</dbReference>
<organism evidence="1 2">
    <name type="scientific">Hymenobacter artigasi</name>
    <dbReference type="NCBI Taxonomy" id="2719616"/>
    <lineage>
        <taxon>Bacteria</taxon>
        <taxon>Pseudomonadati</taxon>
        <taxon>Bacteroidota</taxon>
        <taxon>Cytophagia</taxon>
        <taxon>Cytophagales</taxon>
        <taxon>Hymenobacteraceae</taxon>
        <taxon>Hymenobacter</taxon>
    </lineage>
</organism>
<dbReference type="EMBL" id="JAAVTK010000006">
    <property type="protein sequence ID" value="NKI89693.1"/>
    <property type="molecule type" value="Genomic_DNA"/>
</dbReference>
<name>A0ABX1HLK8_9BACT</name>
<evidence type="ECO:0000313" key="1">
    <source>
        <dbReference type="EMBL" id="NKI89693.1"/>
    </source>
</evidence>
<sequence>MEVVSIFAENLYSFRYDGETENEYDRMMDLWTDTEYLREYAIQNDVADVYGFIEDISRCAEVVQDFLEDIIHSRDDLELYFEALQESERKRVTLSLQKGKIRRNKLRLYAVKIDSNCFVITGGAIKMSQRMDEHPDTEMELKKLNAAREYFRSNGVFDEDSFFELLIEN</sequence>
<dbReference type="RefSeq" id="WP_168673322.1">
    <property type="nucleotide sequence ID" value="NZ_JAAVTK010000006.1"/>
</dbReference>
<gene>
    <name evidence="1" type="ORF">HBN54_002292</name>
</gene>
<reference evidence="1 2" key="1">
    <citation type="submission" date="2020-03" db="EMBL/GenBank/DDBJ databases">
        <title>Genomic Encyclopedia of Type Strains, Phase IV (KMG-V): Genome sequencing to study the core and pangenomes of soil and plant-associated prokaryotes.</title>
        <authorList>
            <person name="Whitman W."/>
        </authorList>
    </citation>
    <scope>NUCLEOTIDE SEQUENCE [LARGE SCALE GENOMIC DNA]</scope>
    <source>
        <strain evidence="1 2">1B</strain>
    </source>
</reference>
<comment type="caution">
    <text evidence="1">The sequence shown here is derived from an EMBL/GenBank/DDBJ whole genome shotgun (WGS) entry which is preliminary data.</text>
</comment>
<keyword evidence="1" id="KW-0808">Transferase</keyword>
<evidence type="ECO:0000313" key="2">
    <source>
        <dbReference type="Proteomes" id="UP000717634"/>
    </source>
</evidence>
<dbReference type="GO" id="GO:0032259">
    <property type="term" value="P:methylation"/>
    <property type="evidence" value="ECO:0007669"/>
    <property type="project" value="UniProtKB-KW"/>
</dbReference>
<keyword evidence="1" id="KW-0489">Methyltransferase</keyword>
<accession>A0ABX1HLK8</accession>
<dbReference type="GO" id="GO:0008168">
    <property type="term" value="F:methyltransferase activity"/>
    <property type="evidence" value="ECO:0007669"/>
    <property type="project" value="UniProtKB-KW"/>
</dbReference>
<proteinExistence type="predicted"/>